<feature type="region of interest" description="Disordered" evidence="1">
    <location>
        <begin position="223"/>
        <end position="246"/>
    </location>
</feature>
<evidence type="ECO:0000313" key="2">
    <source>
        <dbReference type="EMBL" id="RKP16307.1"/>
    </source>
</evidence>
<organism evidence="2 3">
    <name type="scientific">Rozella allomycis (strain CSF55)</name>
    <dbReference type="NCBI Taxonomy" id="988480"/>
    <lineage>
        <taxon>Eukaryota</taxon>
        <taxon>Fungi</taxon>
        <taxon>Fungi incertae sedis</taxon>
        <taxon>Cryptomycota</taxon>
        <taxon>Cryptomycota incertae sedis</taxon>
        <taxon>Rozella</taxon>
    </lineage>
</organism>
<reference evidence="3" key="1">
    <citation type="journal article" date="2018" name="Nat. Microbiol.">
        <title>Leveraging single-cell genomics to expand the fungal tree of life.</title>
        <authorList>
            <person name="Ahrendt S.R."/>
            <person name="Quandt C.A."/>
            <person name="Ciobanu D."/>
            <person name="Clum A."/>
            <person name="Salamov A."/>
            <person name="Andreopoulos B."/>
            <person name="Cheng J.F."/>
            <person name="Woyke T."/>
            <person name="Pelin A."/>
            <person name="Henrissat B."/>
            <person name="Reynolds N.K."/>
            <person name="Benny G.L."/>
            <person name="Smith M.E."/>
            <person name="James T.Y."/>
            <person name="Grigoriev I.V."/>
        </authorList>
    </citation>
    <scope>NUCLEOTIDE SEQUENCE [LARGE SCALE GENOMIC DNA]</scope>
    <source>
        <strain evidence="3">CSF55</strain>
    </source>
</reference>
<protein>
    <submittedName>
        <fullName evidence="2">Uncharacterized protein</fullName>
    </submittedName>
</protein>
<accession>A0A4P9YAP2</accession>
<sequence length="551" mass="60898">MVRSVKKRKLKDHCQLDHRNINQHMDYFKSTFGSAPMGNFVEEVNFDDKIDELVDETANLLNNDVNLNNDNENILLEEPSSIPSFNSINIKQSNADHETSNLPESNLYSSSSSPSDLGEVMLIDLPCPSFISNSTSKSNFNHINNHALPYQVDASTNVNHEISNLPASQSPILCSPSPSSSDLDEVMLIDLPCPSSISNSSYISNSNLFNNQSLPYQVDASSSSSSLKLSSSSKGNSLRSVSKRNLKLKSSNSSKSLLNYFKIISKSNGDLPISTLDENNSKDVSCNVLNSSKKSQSLHSKLSSTNNKHDLNLLVKQKKGNNSYEPSHTFSNMDPISNPDTLKCFLSSRKYISKSGNKFKVPSSVSSSCFSPSILGDTKNDGFELEEVSSSLIPKMIHREPKLKDGKVLLQSSLNRDNQNKWLSQFPSGLNMISKKNKMNIEQINLLKHKIFSMEIERDGNIGNGGCIPSGEDIPGEKDSGNKIQDDYKHESKKVYSPGETPFVSKANLENFMEPLQHPFQLKGSLSNQNQSKSISKMNLPMVDCTQSSSE</sequence>
<proteinExistence type="predicted"/>
<dbReference type="EMBL" id="ML006694">
    <property type="protein sequence ID" value="RKP16307.1"/>
    <property type="molecule type" value="Genomic_DNA"/>
</dbReference>
<evidence type="ECO:0000313" key="3">
    <source>
        <dbReference type="Proteomes" id="UP000281549"/>
    </source>
</evidence>
<name>A0A4P9YAP2_ROZAC</name>
<feature type="non-terminal residue" evidence="2">
    <location>
        <position position="551"/>
    </location>
</feature>
<feature type="region of interest" description="Disordered" evidence="1">
    <location>
        <begin position="464"/>
        <end position="500"/>
    </location>
</feature>
<dbReference type="Proteomes" id="UP000281549">
    <property type="component" value="Unassembled WGS sequence"/>
</dbReference>
<feature type="region of interest" description="Disordered" evidence="1">
    <location>
        <begin position="520"/>
        <end position="551"/>
    </location>
</feature>
<feature type="compositionally biased region" description="Polar residues" evidence="1">
    <location>
        <begin position="524"/>
        <end position="537"/>
    </location>
</feature>
<feature type="compositionally biased region" description="Basic and acidic residues" evidence="1">
    <location>
        <begin position="475"/>
        <end position="494"/>
    </location>
</feature>
<evidence type="ECO:0000256" key="1">
    <source>
        <dbReference type="SAM" id="MobiDB-lite"/>
    </source>
</evidence>
<dbReference type="AlphaFoldDB" id="A0A4P9YAP2"/>
<gene>
    <name evidence="2" type="ORF">ROZALSC1DRAFT_25426</name>
</gene>
<feature type="compositionally biased region" description="Low complexity" evidence="1">
    <location>
        <begin position="223"/>
        <end position="240"/>
    </location>
</feature>